<comment type="caution">
    <text evidence="2">The sequence shown here is derived from an EMBL/GenBank/DDBJ whole genome shotgun (WGS) entry which is preliminary data.</text>
</comment>
<organism evidence="2 3">
    <name type="scientific">Biformimicrobium ophioploci</name>
    <dbReference type="NCBI Taxonomy" id="3036711"/>
    <lineage>
        <taxon>Bacteria</taxon>
        <taxon>Pseudomonadati</taxon>
        <taxon>Pseudomonadota</taxon>
        <taxon>Gammaproteobacteria</taxon>
        <taxon>Cellvibrionales</taxon>
        <taxon>Microbulbiferaceae</taxon>
        <taxon>Biformimicrobium</taxon>
    </lineage>
</organism>
<evidence type="ECO:0000313" key="2">
    <source>
        <dbReference type="EMBL" id="GMG87635.1"/>
    </source>
</evidence>
<dbReference type="Proteomes" id="UP001224392">
    <property type="component" value="Unassembled WGS sequence"/>
</dbReference>
<dbReference type="EMBL" id="BSYJ01000003">
    <property type="protein sequence ID" value="GMG87635.1"/>
    <property type="molecule type" value="Genomic_DNA"/>
</dbReference>
<name>A0ABQ6M033_9GAMM</name>
<evidence type="ECO:0000313" key="3">
    <source>
        <dbReference type="Proteomes" id="UP001224392"/>
    </source>
</evidence>
<accession>A0ABQ6M033</accession>
<keyword evidence="3" id="KW-1185">Reference proteome</keyword>
<feature type="region of interest" description="Disordered" evidence="1">
    <location>
        <begin position="1"/>
        <end position="64"/>
    </location>
</feature>
<reference evidence="2 3" key="1">
    <citation type="submission" date="2023-04" db="EMBL/GenBank/DDBJ databases">
        <title>Marinobulbifer ophiurae gen. nov., sp. Nov., isolate from tissue of brittle star Ophioplocus japonicus.</title>
        <authorList>
            <person name="Kawano K."/>
            <person name="Sawayama S."/>
            <person name="Nakagawa S."/>
        </authorList>
    </citation>
    <scope>NUCLEOTIDE SEQUENCE [LARGE SCALE GENOMIC DNA]</scope>
    <source>
        <strain evidence="2 3">NKW57</strain>
    </source>
</reference>
<evidence type="ECO:0000256" key="1">
    <source>
        <dbReference type="SAM" id="MobiDB-lite"/>
    </source>
</evidence>
<proteinExistence type="predicted"/>
<gene>
    <name evidence="2" type="ORF">MNKW57_19560</name>
</gene>
<sequence length="64" mass="7283">MQKNENFPNLDDIAACMSPQRKGMSPPRKGMSPQRKGWSHQREGKSLLMSTGIAVSTRRMRLPR</sequence>
<protein>
    <submittedName>
        <fullName evidence="2">Uncharacterized protein</fullName>
    </submittedName>
</protein>